<dbReference type="InterPro" id="IPR036689">
    <property type="entry name" value="ESAT-6-like_sf"/>
</dbReference>
<dbReference type="HOGENOM" id="CLU_151185_6_0_11"/>
<dbReference type="KEGG" id="bpsp:AH67_03620"/>
<dbReference type="InterPro" id="IPR010310">
    <property type="entry name" value="T7SS_ESAT-6-like"/>
</dbReference>
<accession>A0A0A7I773</accession>
<evidence type="ECO:0000313" key="3">
    <source>
        <dbReference type="EMBL" id="AIZ16127.1"/>
    </source>
</evidence>
<dbReference type="STRING" id="1447715.AH67_03620"/>
<keyword evidence="2" id="KW-0175">Coiled coil</keyword>
<gene>
    <name evidence="3" type="ORF">AH67_03620</name>
</gene>
<proteinExistence type="inferred from homology"/>
<dbReference type="SUPFAM" id="SSF140453">
    <property type="entry name" value="EsxAB dimer-like"/>
    <property type="match status" value="1"/>
</dbReference>
<keyword evidence="4" id="KW-1185">Reference proteome</keyword>
<protein>
    <recommendedName>
        <fullName evidence="1">ESAT-6-like protein</fullName>
    </recommendedName>
</protein>
<comment type="similarity">
    <text evidence="1">Belongs to the WXG100 family.</text>
</comment>
<evidence type="ECO:0000256" key="1">
    <source>
        <dbReference type="RuleBase" id="RU362001"/>
    </source>
</evidence>
<reference evidence="3 4" key="1">
    <citation type="journal article" date="2015" name="Genome Announc.">
        <title>Bifidobacterium pseudolongum Strain PV8-2, Isolated from a Stool Sample of an Anemic Kenyan Infant.</title>
        <authorList>
            <person name="Vazquez-Gutierrez P."/>
            <person name="Lacroix C."/>
            <person name="Chassard C."/>
            <person name="Klumpp J."/>
            <person name="Stevens M.J."/>
            <person name="Jans C."/>
        </authorList>
    </citation>
    <scope>NUCLEOTIDE SEQUENCE [LARGE SCALE GENOMIC DNA]</scope>
    <source>
        <strain evidence="3 4">PV8-2</strain>
    </source>
</reference>
<evidence type="ECO:0000256" key="2">
    <source>
        <dbReference type="SAM" id="Coils"/>
    </source>
</evidence>
<feature type="coiled-coil region" evidence="2">
    <location>
        <begin position="55"/>
        <end position="89"/>
    </location>
</feature>
<dbReference type="AlphaFoldDB" id="A0A0A7I773"/>
<dbReference type="NCBIfam" id="TIGR03930">
    <property type="entry name" value="WXG100_ESAT6"/>
    <property type="match status" value="1"/>
</dbReference>
<dbReference type="Proteomes" id="UP000030636">
    <property type="component" value="Chromosome"/>
</dbReference>
<sequence>MPQYQVDSERIQASSAAVCTSITAIRQSVDQMYGNLNALQDAWRGGAATQFNALVAQWRAAQQQMEQSLESIQQALTQASSVYADAESQAARLFSAG</sequence>
<dbReference type="Gene3D" id="1.10.287.1060">
    <property type="entry name" value="ESAT-6-like"/>
    <property type="match status" value="1"/>
</dbReference>
<dbReference type="Pfam" id="PF06013">
    <property type="entry name" value="WXG100"/>
    <property type="match status" value="1"/>
</dbReference>
<evidence type="ECO:0000313" key="4">
    <source>
        <dbReference type="Proteomes" id="UP000030636"/>
    </source>
</evidence>
<dbReference type="OrthoDB" id="4231069at2"/>
<dbReference type="EMBL" id="CP007457">
    <property type="protein sequence ID" value="AIZ16127.1"/>
    <property type="molecule type" value="Genomic_DNA"/>
</dbReference>
<dbReference type="RefSeq" id="WP_022857735.1">
    <property type="nucleotide sequence ID" value="NZ_CP007457.1"/>
</dbReference>
<name>A0A0A7I773_9BIFI</name>
<organism evidence="3 4">
    <name type="scientific">Bifidobacterium pseudolongum PV8-2</name>
    <dbReference type="NCBI Taxonomy" id="1447715"/>
    <lineage>
        <taxon>Bacteria</taxon>
        <taxon>Bacillati</taxon>
        <taxon>Actinomycetota</taxon>
        <taxon>Actinomycetes</taxon>
        <taxon>Bifidobacteriales</taxon>
        <taxon>Bifidobacteriaceae</taxon>
        <taxon>Bifidobacterium</taxon>
    </lineage>
</organism>